<dbReference type="InterPro" id="IPR027266">
    <property type="entry name" value="TrmE/GcvT-like"/>
</dbReference>
<dbReference type="PANTHER" id="PTHR43757:SF14">
    <property type="entry name" value="GLYCINE CLEAVAGE T-PROTEIN FAMILY"/>
    <property type="match status" value="1"/>
</dbReference>
<dbReference type="InterPro" id="IPR028896">
    <property type="entry name" value="GcvT/YgfZ/DmdA"/>
</dbReference>
<keyword evidence="3" id="KW-0808">Transferase</keyword>
<gene>
    <name evidence="3" type="ORF">GlitD10_0701</name>
</gene>
<dbReference type="Gene3D" id="3.30.1360.120">
    <property type="entry name" value="Probable tRNA modification gtpase trme, domain 1"/>
    <property type="match status" value="1"/>
</dbReference>
<dbReference type="EMBL" id="CP017675">
    <property type="protein sequence ID" value="APB33015.1"/>
    <property type="molecule type" value="Genomic_DNA"/>
</dbReference>
<protein>
    <submittedName>
        <fullName evidence="3">Glycine cleavage T protein (Aminomethyl transferase)</fullName>
    </submittedName>
</protein>
<dbReference type="PIRSF" id="PIRSF006487">
    <property type="entry name" value="GcvT"/>
    <property type="match status" value="1"/>
</dbReference>
<dbReference type="NCBIfam" id="TIGR03317">
    <property type="entry name" value="ygfZ_signature"/>
    <property type="match status" value="1"/>
</dbReference>
<sequence>MSALQDAQIQAGAQRHPDGCPLTFGQERATEPILPTGVVVFDRTHWGRLRLTGADRVRYLHNQSTNDIQSLVVGQGCDTVLVTSTGRTLDLVTTYVEPEALTLIVSPPSRCHIHQWLEKYIFFADQVTVQDQTEASAMFTLLGTASHGLISQLGAQHLANQPLGNHALIQWREMPIFIAVGTGLTNPGYTLIIPIEFAANLWQWLVAQGAIPWGEQAWEWLRIQQGRPVVGAELTPDYNPLEAGLWQDISFNKGCYIGQETIARLNTYQGVKQQLWGIKLTAPVTPKTPIYLGDEKVGLLTSYTDYFEREHLGLGYIRTRAGGAGLTVQIAGQTAQIIDIPLAHRGYLSKTQG</sequence>
<dbReference type="Proteomes" id="UP000180235">
    <property type="component" value="Chromosome"/>
</dbReference>
<keyword evidence="1" id="KW-0809">Transit peptide</keyword>
<dbReference type="GO" id="GO:0016740">
    <property type="term" value="F:transferase activity"/>
    <property type="evidence" value="ECO:0007669"/>
    <property type="project" value="UniProtKB-KW"/>
</dbReference>
<organism evidence="3 4">
    <name type="scientific">Gloeomargarita lithophora Alchichica-D10</name>
    <dbReference type="NCBI Taxonomy" id="1188229"/>
    <lineage>
        <taxon>Bacteria</taxon>
        <taxon>Bacillati</taxon>
        <taxon>Cyanobacteriota</taxon>
        <taxon>Cyanophyceae</taxon>
        <taxon>Gloeomargaritales</taxon>
        <taxon>Gloeomargaritaceae</taxon>
        <taxon>Gloeomargarita</taxon>
    </lineage>
</organism>
<dbReference type="RefSeq" id="WP_216634823.1">
    <property type="nucleotide sequence ID" value="NZ_CP017675.1"/>
</dbReference>
<evidence type="ECO:0000313" key="3">
    <source>
        <dbReference type="EMBL" id="APB33015.1"/>
    </source>
</evidence>
<dbReference type="STRING" id="1188229.GlitD10_0701"/>
<dbReference type="Pfam" id="PF01571">
    <property type="entry name" value="GCV_T"/>
    <property type="match status" value="1"/>
</dbReference>
<reference evidence="3 4" key="1">
    <citation type="submission" date="2016-10" db="EMBL/GenBank/DDBJ databases">
        <title>Description of Gloeomargarita lithophora gen. nov., sp. nov., a thylakoid-bearing basal-branching cyanobacterium with intracellular carbonates, and proposal for Gloeomargaritales ord. nov.</title>
        <authorList>
            <person name="Moreira D."/>
            <person name="Tavera R."/>
            <person name="Benzerara K."/>
            <person name="Skouri-Panet F."/>
            <person name="Couradeau E."/>
            <person name="Gerard E."/>
            <person name="Loussert C."/>
            <person name="Novelo E."/>
            <person name="Zivanovic Y."/>
            <person name="Lopez-Garcia P."/>
        </authorList>
    </citation>
    <scope>NUCLEOTIDE SEQUENCE [LARGE SCALE GENOMIC DNA]</scope>
    <source>
        <strain evidence="3 4">D10</strain>
    </source>
</reference>
<evidence type="ECO:0000256" key="1">
    <source>
        <dbReference type="ARBA" id="ARBA00022946"/>
    </source>
</evidence>
<feature type="domain" description="GCVT N-terminal" evidence="2">
    <location>
        <begin position="36"/>
        <end position="253"/>
    </location>
</feature>
<dbReference type="KEGG" id="glt:GlitD10_0701"/>
<dbReference type="InterPro" id="IPR017703">
    <property type="entry name" value="YgfZ/GCV_T_CS"/>
</dbReference>
<dbReference type="PANTHER" id="PTHR43757">
    <property type="entry name" value="AMINOMETHYLTRANSFERASE"/>
    <property type="match status" value="1"/>
</dbReference>
<accession>A0A1J0AAQ7</accession>
<proteinExistence type="predicted"/>
<dbReference type="AlphaFoldDB" id="A0A1J0AAQ7"/>
<keyword evidence="4" id="KW-1185">Reference proteome</keyword>
<dbReference type="InterPro" id="IPR006222">
    <property type="entry name" value="GCVT_N"/>
</dbReference>
<dbReference type="SUPFAM" id="SSF103025">
    <property type="entry name" value="Folate-binding domain"/>
    <property type="match status" value="1"/>
</dbReference>
<name>A0A1J0AAQ7_9CYAN</name>
<evidence type="ECO:0000259" key="2">
    <source>
        <dbReference type="Pfam" id="PF01571"/>
    </source>
</evidence>
<evidence type="ECO:0000313" key="4">
    <source>
        <dbReference type="Proteomes" id="UP000180235"/>
    </source>
</evidence>